<evidence type="ECO:0000313" key="2">
    <source>
        <dbReference type="Proteomes" id="UP000317977"/>
    </source>
</evidence>
<dbReference type="EMBL" id="SJPX01000005">
    <property type="protein sequence ID" value="TWU48138.1"/>
    <property type="molecule type" value="Genomic_DNA"/>
</dbReference>
<gene>
    <name evidence="1" type="ORF">Poly59_49840</name>
</gene>
<name>A0A5C6EH51_9BACT</name>
<dbReference type="Proteomes" id="UP000317977">
    <property type="component" value="Unassembled WGS sequence"/>
</dbReference>
<reference evidence="1 2" key="1">
    <citation type="submission" date="2019-02" db="EMBL/GenBank/DDBJ databases">
        <title>Deep-cultivation of Planctomycetes and their phenomic and genomic characterization uncovers novel biology.</title>
        <authorList>
            <person name="Wiegand S."/>
            <person name="Jogler M."/>
            <person name="Boedeker C."/>
            <person name="Pinto D."/>
            <person name="Vollmers J."/>
            <person name="Rivas-Marin E."/>
            <person name="Kohn T."/>
            <person name="Peeters S.H."/>
            <person name="Heuer A."/>
            <person name="Rast P."/>
            <person name="Oberbeckmann S."/>
            <person name="Bunk B."/>
            <person name="Jeske O."/>
            <person name="Meyerdierks A."/>
            <person name="Storesund J.E."/>
            <person name="Kallscheuer N."/>
            <person name="Luecker S."/>
            <person name="Lage O.M."/>
            <person name="Pohl T."/>
            <person name="Merkel B.J."/>
            <person name="Hornburger P."/>
            <person name="Mueller R.-W."/>
            <person name="Bruemmer F."/>
            <person name="Labrenz M."/>
            <person name="Spormann A.M."/>
            <person name="Op Den Camp H."/>
            <person name="Overmann J."/>
            <person name="Amann R."/>
            <person name="Jetten M.S.M."/>
            <person name="Mascher T."/>
            <person name="Medema M.H."/>
            <person name="Devos D.P."/>
            <person name="Kaster A.-K."/>
            <person name="Ovreas L."/>
            <person name="Rohde M."/>
            <person name="Galperin M.Y."/>
            <person name="Jogler C."/>
        </authorList>
    </citation>
    <scope>NUCLEOTIDE SEQUENCE [LARGE SCALE GENOMIC DNA]</scope>
    <source>
        <strain evidence="1 2">Poly59</strain>
    </source>
</reference>
<accession>A0A5C6EH51</accession>
<comment type="caution">
    <text evidence="1">The sequence shown here is derived from an EMBL/GenBank/DDBJ whole genome shotgun (WGS) entry which is preliminary data.</text>
</comment>
<proteinExistence type="predicted"/>
<organism evidence="1 2">
    <name type="scientific">Rubripirellula reticaptiva</name>
    <dbReference type="NCBI Taxonomy" id="2528013"/>
    <lineage>
        <taxon>Bacteria</taxon>
        <taxon>Pseudomonadati</taxon>
        <taxon>Planctomycetota</taxon>
        <taxon>Planctomycetia</taxon>
        <taxon>Pirellulales</taxon>
        <taxon>Pirellulaceae</taxon>
        <taxon>Rubripirellula</taxon>
    </lineage>
</organism>
<dbReference type="AlphaFoldDB" id="A0A5C6EH51"/>
<sequence length="77" mass="8736">MQTRCNGLCQAVEGWWDTPVATFRKVVPVVEILRDLALPFLPSESICFAAHDDRSSFRVPFCREILSNQSVPSRFPP</sequence>
<protein>
    <submittedName>
        <fullName evidence="1">Uncharacterized protein</fullName>
    </submittedName>
</protein>
<keyword evidence="2" id="KW-1185">Reference proteome</keyword>
<evidence type="ECO:0000313" key="1">
    <source>
        <dbReference type="EMBL" id="TWU48138.1"/>
    </source>
</evidence>